<dbReference type="Proteomes" id="UP000028760">
    <property type="component" value="Unassembled WGS sequence"/>
</dbReference>
<organism evidence="1 2">
    <name type="scientific">Poecilia formosa</name>
    <name type="common">Amazon molly</name>
    <name type="synonym">Limia formosa</name>
    <dbReference type="NCBI Taxonomy" id="48698"/>
    <lineage>
        <taxon>Eukaryota</taxon>
        <taxon>Metazoa</taxon>
        <taxon>Chordata</taxon>
        <taxon>Craniata</taxon>
        <taxon>Vertebrata</taxon>
        <taxon>Euteleostomi</taxon>
        <taxon>Actinopterygii</taxon>
        <taxon>Neopterygii</taxon>
        <taxon>Teleostei</taxon>
        <taxon>Neoteleostei</taxon>
        <taxon>Acanthomorphata</taxon>
        <taxon>Ovalentaria</taxon>
        <taxon>Atherinomorphae</taxon>
        <taxon>Cyprinodontiformes</taxon>
        <taxon>Poeciliidae</taxon>
        <taxon>Poeciliinae</taxon>
        <taxon>Poecilia</taxon>
    </lineage>
</organism>
<proteinExistence type="predicted"/>
<reference evidence="1" key="3">
    <citation type="submission" date="2025-09" db="UniProtKB">
        <authorList>
            <consortium name="Ensembl"/>
        </authorList>
    </citation>
    <scope>IDENTIFICATION</scope>
</reference>
<reference evidence="2" key="1">
    <citation type="submission" date="2013-10" db="EMBL/GenBank/DDBJ databases">
        <authorList>
            <person name="Schartl M."/>
            <person name="Warren W."/>
        </authorList>
    </citation>
    <scope>NUCLEOTIDE SEQUENCE [LARGE SCALE GENOMIC DNA]</scope>
    <source>
        <strain evidence="2">female</strain>
    </source>
</reference>
<dbReference type="AlphaFoldDB" id="A0A096M8H8"/>
<dbReference type="STRING" id="48698.ENSPFOP00000027719"/>
<sequence length="96" mass="10897">MLTLCPPQWVGAPSCQRGSYAFYKSVSSRAQPDGPLQVWKLGEFYFIQCGPEDPVCIAEVTLLWEDQARRHLLASARLYFLPEDTPKGRTREHGEV</sequence>
<reference evidence="1" key="2">
    <citation type="submission" date="2025-08" db="UniProtKB">
        <authorList>
            <consortium name="Ensembl"/>
        </authorList>
    </citation>
    <scope>IDENTIFICATION</scope>
</reference>
<evidence type="ECO:0008006" key="3">
    <source>
        <dbReference type="Google" id="ProtNLM"/>
    </source>
</evidence>
<accession>A0A096M8H8</accession>
<evidence type="ECO:0000313" key="1">
    <source>
        <dbReference type="Ensembl" id="ENSPFOP00000027719.1"/>
    </source>
</evidence>
<keyword evidence="2" id="KW-1185">Reference proteome</keyword>
<dbReference type="EMBL" id="AYCK01022207">
    <property type="status" value="NOT_ANNOTATED_CDS"/>
    <property type="molecule type" value="Genomic_DNA"/>
</dbReference>
<dbReference type="Gene3D" id="2.30.30.490">
    <property type="match status" value="1"/>
</dbReference>
<protein>
    <recommendedName>
        <fullName evidence="3">BAH domain-containing protein</fullName>
    </recommendedName>
</protein>
<dbReference type="GeneTree" id="ENSGT00940000163584"/>
<dbReference type="Ensembl" id="ENSPFOT00000027836.1">
    <property type="protein sequence ID" value="ENSPFOP00000027719.1"/>
    <property type="gene ID" value="ENSPFOG00000023951.1"/>
</dbReference>
<dbReference type="InterPro" id="IPR043151">
    <property type="entry name" value="BAH_sf"/>
</dbReference>
<name>A0A096M8H8_POEFO</name>
<evidence type="ECO:0000313" key="2">
    <source>
        <dbReference type="Proteomes" id="UP000028760"/>
    </source>
</evidence>